<name>A0A9D2AGI0_9FIRM</name>
<sequence length="240" mass="27361">MQPVYLEKKGNTKIVSHRGLSGVELENTLAAFVAAGNRCCFGIETDVHVTTDGKYVILHDDRTGRVGERDLPAENSTFAQLREVRLHEQDTDGYSDMQRLLSLQEYLRVVRRYDKTAVIELKNPMAEKYIAEIVQICKTEYDLEKIIFISFCFENLVQVRKMLPQQKIQFLTGKYTPDLISRLTEYGMGLDIWYGALTQERVNDLHAAGIVINCYTCDDPADAQKLISWGVDMITSNILL</sequence>
<dbReference type="InterPro" id="IPR017946">
    <property type="entry name" value="PLC-like_Pdiesterase_TIM-brl"/>
</dbReference>
<dbReference type="PROSITE" id="PS51704">
    <property type="entry name" value="GP_PDE"/>
    <property type="match status" value="1"/>
</dbReference>
<dbReference type="SUPFAM" id="SSF51695">
    <property type="entry name" value="PLC-like phosphodiesterases"/>
    <property type="match status" value="1"/>
</dbReference>
<dbReference type="GO" id="GO:0006629">
    <property type="term" value="P:lipid metabolic process"/>
    <property type="evidence" value="ECO:0007669"/>
    <property type="project" value="InterPro"/>
</dbReference>
<dbReference type="GO" id="GO:0008081">
    <property type="term" value="F:phosphoric diester hydrolase activity"/>
    <property type="evidence" value="ECO:0007669"/>
    <property type="project" value="InterPro"/>
</dbReference>
<accession>A0A9D2AGI0</accession>
<reference evidence="2" key="1">
    <citation type="journal article" date="2021" name="PeerJ">
        <title>Extensive microbial diversity within the chicken gut microbiome revealed by metagenomics and culture.</title>
        <authorList>
            <person name="Gilroy R."/>
            <person name="Ravi A."/>
            <person name="Getino M."/>
            <person name="Pursley I."/>
            <person name="Horton D.L."/>
            <person name="Alikhan N.F."/>
            <person name="Baker D."/>
            <person name="Gharbi K."/>
            <person name="Hall N."/>
            <person name="Watson M."/>
            <person name="Adriaenssens E.M."/>
            <person name="Foster-Nyarko E."/>
            <person name="Jarju S."/>
            <person name="Secka A."/>
            <person name="Antonio M."/>
            <person name="Oren A."/>
            <person name="Chaudhuri R.R."/>
            <person name="La Ragione R."/>
            <person name="Hildebrand F."/>
            <person name="Pallen M.J."/>
        </authorList>
    </citation>
    <scope>NUCLEOTIDE SEQUENCE</scope>
    <source>
        <strain evidence="2">811</strain>
    </source>
</reference>
<evidence type="ECO:0000313" key="3">
    <source>
        <dbReference type="Proteomes" id="UP000824204"/>
    </source>
</evidence>
<gene>
    <name evidence="2" type="ORF">H9741_06250</name>
</gene>
<dbReference type="InterPro" id="IPR030395">
    <property type="entry name" value="GP_PDE_dom"/>
</dbReference>
<dbReference type="Gene3D" id="3.20.20.190">
    <property type="entry name" value="Phosphatidylinositol (PI) phosphodiesterase"/>
    <property type="match status" value="1"/>
</dbReference>
<evidence type="ECO:0000259" key="1">
    <source>
        <dbReference type="PROSITE" id="PS51704"/>
    </source>
</evidence>
<proteinExistence type="predicted"/>
<dbReference type="PANTHER" id="PTHR46211:SF1">
    <property type="entry name" value="GLYCEROPHOSPHODIESTER PHOSPHODIESTERASE, CYTOPLASMIC"/>
    <property type="match status" value="1"/>
</dbReference>
<dbReference type="Pfam" id="PF03009">
    <property type="entry name" value="GDPD"/>
    <property type="match status" value="1"/>
</dbReference>
<feature type="domain" description="GP-PDE" evidence="1">
    <location>
        <begin position="12"/>
        <end position="240"/>
    </location>
</feature>
<comment type="caution">
    <text evidence="2">The sequence shown here is derived from an EMBL/GenBank/DDBJ whole genome shotgun (WGS) entry which is preliminary data.</text>
</comment>
<organism evidence="2 3">
    <name type="scientific">Candidatus Borkfalkia faecipullorum</name>
    <dbReference type="NCBI Taxonomy" id="2838510"/>
    <lineage>
        <taxon>Bacteria</taxon>
        <taxon>Bacillati</taxon>
        <taxon>Bacillota</taxon>
        <taxon>Clostridia</taxon>
        <taxon>Christensenellales</taxon>
        <taxon>Christensenellaceae</taxon>
        <taxon>Candidatus Borkfalkia</taxon>
    </lineage>
</organism>
<reference evidence="2" key="2">
    <citation type="submission" date="2021-04" db="EMBL/GenBank/DDBJ databases">
        <authorList>
            <person name="Gilroy R."/>
        </authorList>
    </citation>
    <scope>NUCLEOTIDE SEQUENCE</scope>
    <source>
        <strain evidence="2">811</strain>
    </source>
</reference>
<dbReference type="Proteomes" id="UP000824204">
    <property type="component" value="Unassembled WGS sequence"/>
</dbReference>
<dbReference type="EMBL" id="DXFX01000080">
    <property type="protein sequence ID" value="HIX08050.1"/>
    <property type="molecule type" value="Genomic_DNA"/>
</dbReference>
<protein>
    <recommendedName>
        <fullName evidence="1">GP-PDE domain-containing protein</fullName>
    </recommendedName>
</protein>
<evidence type="ECO:0000313" key="2">
    <source>
        <dbReference type="EMBL" id="HIX08050.1"/>
    </source>
</evidence>
<dbReference type="PANTHER" id="PTHR46211">
    <property type="entry name" value="GLYCEROPHOSPHORYL DIESTER PHOSPHODIESTERASE"/>
    <property type="match status" value="1"/>
</dbReference>
<dbReference type="AlphaFoldDB" id="A0A9D2AGI0"/>